<sequence length="59" mass="6737">MVLTLIVILCSIDYNDGMLKEEGLREAQKKNKLIEMSSLIEYFGYCLCCGSQFAGFFMK</sequence>
<accession>A0ABC8KQM3</accession>
<evidence type="ECO:0000313" key="2">
    <source>
        <dbReference type="EMBL" id="CAH8357944.1"/>
    </source>
</evidence>
<feature type="signal peptide" evidence="1">
    <location>
        <begin position="1"/>
        <end position="17"/>
    </location>
</feature>
<dbReference type="PANTHER" id="PTHR13906:SF4">
    <property type="entry name" value="LYSOPHOSPHOLIPID ACYLTRANSFERASE 6"/>
    <property type="match status" value="1"/>
</dbReference>
<name>A0ABC8KQM3_ERUVS</name>
<evidence type="ECO:0000256" key="1">
    <source>
        <dbReference type="SAM" id="SignalP"/>
    </source>
</evidence>
<reference evidence="2 3" key="1">
    <citation type="submission" date="2022-03" db="EMBL/GenBank/DDBJ databases">
        <authorList>
            <person name="Macdonald S."/>
            <person name="Ahmed S."/>
            <person name="Newling K."/>
        </authorList>
    </citation>
    <scope>NUCLEOTIDE SEQUENCE [LARGE SCALE GENOMIC DNA]</scope>
</reference>
<feature type="chain" id="PRO_5044788070" evidence="1">
    <location>
        <begin position="18"/>
        <end position="59"/>
    </location>
</feature>
<dbReference type="PANTHER" id="PTHR13906">
    <property type="entry name" value="PORCUPINE"/>
    <property type="match status" value="1"/>
</dbReference>
<gene>
    <name evidence="2" type="ORF">ERUC_LOCUS23700</name>
</gene>
<protein>
    <submittedName>
        <fullName evidence="2">Uncharacterized protein</fullName>
    </submittedName>
</protein>
<dbReference type="AlphaFoldDB" id="A0ABC8KQM3"/>
<organism evidence="2 3">
    <name type="scientific">Eruca vesicaria subsp. sativa</name>
    <name type="common">Garden rocket</name>
    <name type="synonym">Eruca sativa</name>
    <dbReference type="NCBI Taxonomy" id="29727"/>
    <lineage>
        <taxon>Eukaryota</taxon>
        <taxon>Viridiplantae</taxon>
        <taxon>Streptophyta</taxon>
        <taxon>Embryophyta</taxon>
        <taxon>Tracheophyta</taxon>
        <taxon>Spermatophyta</taxon>
        <taxon>Magnoliopsida</taxon>
        <taxon>eudicotyledons</taxon>
        <taxon>Gunneridae</taxon>
        <taxon>Pentapetalae</taxon>
        <taxon>rosids</taxon>
        <taxon>malvids</taxon>
        <taxon>Brassicales</taxon>
        <taxon>Brassicaceae</taxon>
        <taxon>Brassiceae</taxon>
        <taxon>Eruca</taxon>
    </lineage>
</organism>
<dbReference type="Proteomes" id="UP001642260">
    <property type="component" value="Unassembled WGS sequence"/>
</dbReference>
<dbReference type="InterPro" id="IPR049941">
    <property type="entry name" value="LPLAT_7/PORCN-like"/>
</dbReference>
<comment type="caution">
    <text evidence="2">The sequence shown here is derived from an EMBL/GenBank/DDBJ whole genome shotgun (WGS) entry which is preliminary data.</text>
</comment>
<keyword evidence="3" id="KW-1185">Reference proteome</keyword>
<evidence type="ECO:0000313" key="3">
    <source>
        <dbReference type="Proteomes" id="UP001642260"/>
    </source>
</evidence>
<dbReference type="EMBL" id="CAKOAT010239932">
    <property type="protein sequence ID" value="CAH8357944.1"/>
    <property type="molecule type" value="Genomic_DNA"/>
</dbReference>
<proteinExistence type="predicted"/>
<keyword evidence="1" id="KW-0732">Signal</keyword>